<evidence type="ECO:0000256" key="3">
    <source>
        <dbReference type="SAM" id="SignalP"/>
    </source>
</evidence>
<evidence type="ECO:0000313" key="5">
    <source>
        <dbReference type="EMBL" id="AWG26476.1"/>
    </source>
</evidence>
<feature type="chain" id="PRO_5015441340" evidence="3">
    <location>
        <begin position="20"/>
        <end position="457"/>
    </location>
</feature>
<dbReference type="EMBL" id="CP020919">
    <property type="protein sequence ID" value="AWG26476.1"/>
    <property type="molecule type" value="Genomic_DNA"/>
</dbReference>
<dbReference type="RefSeq" id="WP_108737998.1">
    <property type="nucleotide sequence ID" value="NZ_CP020919.1"/>
</dbReference>
<gene>
    <name evidence="5" type="ORF">FK004_15225</name>
</gene>
<feature type="signal peptide" evidence="3">
    <location>
        <begin position="1"/>
        <end position="19"/>
    </location>
</feature>
<keyword evidence="5" id="KW-0378">Hydrolase</keyword>
<sequence length="457" mass="51207">MIQVVFTFISILLLQQATAQTKAEKIDHLISALHNDGAFNSNVLVAEKGKIVYEHSFGVANVKTGEKLTKASVFELASVTKQFTAMAIVLLEKQHKLSYDDPISKYLPELAAYKGITIKNLLVHTSGLPDYMELLQEANDKNDFATNATILKAFQKQQPKVLFDPGEKWEYSNTGYVFLASIIEKVSKKTYGDYLKAAIFDPLGMQHTQVYRRRFQPGKISNLTEGHVYSDSLKSLVFPDDLGKRHYVVYLDGVVGDGMVHTTASDLLVWDTALYTDKLVNAKDKELIFNSYTTKEEPTGYGFGWSISNDPVYGKSASHSGGWGGYITYIGRYLDQEYTIILLQNQSTKATVIPSRQIRNILHGTDVKVDLPLLEKMAGKYKTAKGSEKVVLLESGKLYIQMNPEVKLELIPVSGYKFIVDGFAPDVFFEFVMENGKVVKYINTQPEQQVTIEAIKI</sequence>
<feature type="domain" description="Beta-lactamase-related" evidence="4">
    <location>
        <begin position="42"/>
        <end position="349"/>
    </location>
</feature>
<dbReference type="SUPFAM" id="SSF56601">
    <property type="entry name" value="beta-lactamase/transpeptidase-like"/>
    <property type="match status" value="1"/>
</dbReference>
<dbReference type="Proteomes" id="UP000244677">
    <property type="component" value="Chromosome"/>
</dbReference>
<dbReference type="Pfam" id="PF00144">
    <property type="entry name" value="Beta-lactamase"/>
    <property type="match status" value="1"/>
</dbReference>
<evidence type="ECO:0000259" key="4">
    <source>
        <dbReference type="Pfam" id="PF00144"/>
    </source>
</evidence>
<dbReference type="InterPro" id="IPR050491">
    <property type="entry name" value="AmpC-like"/>
</dbReference>
<keyword evidence="2" id="KW-0472">Membrane</keyword>
<dbReference type="InterPro" id="IPR001466">
    <property type="entry name" value="Beta-lactam-related"/>
</dbReference>
<reference evidence="5 6" key="1">
    <citation type="submission" date="2017-04" db="EMBL/GenBank/DDBJ databases">
        <title>Complete genome sequence of Flavobacterium kingsejong AJ004.</title>
        <authorList>
            <person name="Lee P.C."/>
        </authorList>
    </citation>
    <scope>NUCLEOTIDE SEQUENCE [LARGE SCALE GENOMIC DNA]</scope>
    <source>
        <strain evidence="5 6">AJ004</strain>
    </source>
</reference>
<dbReference type="PANTHER" id="PTHR46825:SF11">
    <property type="entry name" value="PENICILLIN-BINDING PROTEIN 4"/>
    <property type="match status" value="1"/>
</dbReference>
<name>A0A2S1LS59_9FLAO</name>
<dbReference type="GO" id="GO:0016787">
    <property type="term" value="F:hydrolase activity"/>
    <property type="evidence" value="ECO:0007669"/>
    <property type="project" value="UniProtKB-KW"/>
</dbReference>
<accession>A0A2S1LS59</accession>
<evidence type="ECO:0000256" key="2">
    <source>
        <dbReference type="ARBA" id="ARBA00023136"/>
    </source>
</evidence>
<keyword evidence="6" id="KW-1185">Reference proteome</keyword>
<dbReference type="KEGG" id="fki:FK004_15225"/>
<dbReference type="AlphaFoldDB" id="A0A2S1LS59"/>
<proteinExistence type="predicted"/>
<dbReference type="InterPro" id="IPR012338">
    <property type="entry name" value="Beta-lactam/transpept-like"/>
</dbReference>
<evidence type="ECO:0000256" key="1">
    <source>
        <dbReference type="ARBA" id="ARBA00004370"/>
    </source>
</evidence>
<dbReference type="Gene3D" id="3.40.710.10">
    <property type="entry name" value="DD-peptidase/beta-lactamase superfamily"/>
    <property type="match status" value="1"/>
</dbReference>
<comment type="subcellular location">
    <subcellularLocation>
        <location evidence="1">Membrane</location>
    </subcellularLocation>
</comment>
<protein>
    <submittedName>
        <fullName evidence="5">Serine hydrolase</fullName>
    </submittedName>
</protein>
<dbReference type="PANTHER" id="PTHR46825">
    <property type="entry name" value="D-ALANYL-D-ALANINE-CARBOXYPEPTIDASE/ENDOPEPTIDASE AMPH"/>
    <property type="match status" value="1"/>
</dbReference>
<keyword evidence="3" id="KW-0732">Signal</keyword>
<dbReference type="OrthoDB" id="9793489at2"/>
<organism evidence="5 6">
    <name type="scientific">Flavobacterium kingsejongi</name>
    <dbReference type="NCBI Taxonomy" id="1678728"/>
    <lineage>
        <taxon>Bacteria</taxon>
        <taxon>Pseudomonadati</taxon>
        <taxon>Bacteroidota</taxon>
        <taxon>Flavobacteriia</taxon>
        <taxon>Flavobacteriales</taxon>
        <taxon>Flavobacteriaceae</taxon>
        <taxon>Flavobacterium</taxon>
    </lineage>
</organism>
<evidence type="ECO:0000313" key="6">
    <source>
        <dbReference type="Proteomes" id="UP000244677"/>
    </source>
</evidence>
<dbReference type="GO" id="GO:0016020">
    <property type="term" value="C:membrane"/>
    <property type="evidence" value="ECO:0007669"/>
    <property type="project" value="UniProtKB-SubCell"/>
</dbReference>